<keyword evidence="2" id="KW-1185">Reference proteome</keyword>
<reference evidence="1 2" key="1">
    <citation type="journal article" date="2019" name="Nat. Ecol. Evol.">
        <title>Megaphylogeny resolves global patterns of mushroom evolution.</title>
        <authorList>
            <person name="Varga T."/>
            <person name="Krizsan K."/>
            <person name="Foldi C."/>
            <person name="Dima B."/>
            <person name="Sanchez-Garcia M."/>
            <person name="Sanchez-Ramirez S."/>
            <person name="Szollosi G.J."/>
            <person name="Szarkandi J.G."/>
            <person name="Papp V."/>
            <person name="Albert L."/>
            <person name="Andreopoulos W."/>
            <person name="Angelini C."/>
            <person name="Antonin V."/>
            <person name="Barry K.W."/>
            <person name="Bougher N.L."/>
            <person name="Buchanan P."/>
            <person name="Buyck B."/>
            <person name="Bense V."/>
            <person name="Catcheside P."/>
            <person name="Chovatia M."/>
            <person name="Cooper J."/>
            <person name="Damon W."/>
            <person name="Desjardin D."/>
            <person name="Finy P."/>
            <person name="Geml J."/>
            <person name="Haridas S."/>
            <person name="Hughes K."/>
            <person name="Justo A."/>
            <person name="Karasinski D."/>
            <person name="Kautmanova I."/>
            <person name="Kiss B."/>
            <person name="Kocsube S."/>
            <person name="Kotiranta H."/>
            <person name="LaButti K.M."/>
            <person name="Lechner B.E."/>
            <person name="Liimatainen K."/>
            <person name="Lipzen A."/>
            <person name="Lukacs Z."/>
            <person name="Mihaltcheva S."/>
            <person name="Morgado L.N."/>
            <person name="Niskanen T."/>
            <person name="Noordeloos M.E."/>
            <person name="Ohm R.A."/>
            <person name="Ortiz-Santana B."/>
            <person name="Ovrebo C."/>
            <person name="Racz N."/>
            <person name="Riley R."/>
            <person name="Savchenko A."/>
            <person name="Shiryaev A."/>
            <person name="Soop K."/>
            <person name="Spirin V."/>
            <person name="Szebenyi C."/>
            <person name="Tomsovsky M."/>
            <person name="Tulloss R.E."/>
            <person name="Uehling J."/>
            <person name="Grigoriev I.V."/>
            <person name="Vagvolgyi C."/>
            <person name="Papp T."/>
            <person name="Martin F.M."/>
            <person name="Miettinen O."/>
            <person name="Hibbett D.S."/>
            <person name="Nagy L.G."/>
        </authorList>
    </citation>
    <scope>NUCLEOTIDE SEQUENCE [LARGE SCALE GENOMIC DNA]</scope>
    <source>
        <strain evidence="1 2">CBS 166.37</strain>
    </source>
</reference>
<dbReference type="EMBL" id="ML213601">
    <property type="protein sequence ID" value="TFK38888.1"/>
    <property type="molecule type" value="Genomic_DNA"/>
</dbReference>
<dbReference type="Proteomes" id="UP000308652">
    <property type="component" value="Unassembled WGS sequence"/>
</dbReference>
<evidence type="ECO:0000313" key="1">
    <source>
        <dbReference type="EMBL" id="TFK38888.1"/>
    </source>
</evidence>
<organism evidence="1 2">
    <name type="scientific">Crucibulum laeve</name>
    <dbReference type="NCBI Taxonomy" id="68775"/>
    <lineage>
        <taxon>Eukaryota</taxon>
        <taxon>Fungi</taxon>
        <taxon>Dikarya</taxon>
        <taxon>Basidiomycota</taxon>
        <taxon>Agaricomycotina</taxon>
        <taxon>Agaricomycetes</taxon>
        <taxon>Agaricomycetidae</taxon>
        <taxon>Agaricales</taxon>
        <taxon>Agaricineae</taxon>
        <taxon>Nidulariaceae</taxon>
        <taxon>Crucibulum</taxon>
    </lineage>
</organism>
<evidence type="ECO:0000313" key="2">
    <source>
        <dbReference type="Proteomes" id="UP000308652"/>
    </source>
</evidence>
<protein>
    <recommendedName>
        <fullName evidence="3">Reverse transcriptase domain-containing protein</fullName>
    </recommendedName>
</protein>
<evidence type="ECO:0008006" key="3">
    <source>
        <dbReference type="Google" id="ProtNLM"/>
    </source>
</evidence>
<dbReference type="STRING" id="68775.A0A5C3M3X9"/>
<accession>A0A5C3M3X9</accession>
<gene>
    <name evidence="1" type="ORF">BDQ12DRAFT_584984</name>
</gene>
<name>A0A5C3M3X9_9AGAR</name>
<dbReference type="OrthoDB" id="3044497at2759"/>
<feature type="non-terminal residue" evidence="1">
    <location>
        <position position="1"/>
    </location>
</feature>
<dbReference type="AlphaFoldDB" id="A0A5C3M3X9"/>
<sequence length="66" mass="7179">LKFDDFLSRIIELTNGISQGCPASMITYIIYNADLIELALGTEEGSIGYVDDSTLIVVGTTFEETT</sequence>
<proteinExistence type="predicted"/>
<feature type="non-terminal residue" evidence="1">
    <location>
        <position position="66"/>
    </location>
</feature>